<feature type="transmembrane region" description="Helical" evidence="1">
    <location>
        <begin position="33"/>
        <end position="50"/>
    </location>
</feature>
<dbReference type="KEGG" id="ehn:H9Q80_07355"/>
<proteinExistence type="predicted"/>
<feature type="transmembrane region" description="Helical" evidence="1">
    <location>
        <begin position="109"/>
        <end position="133"/>
    </location>
</feature>
<feature type="transmembrane region" description="Helical" evidence="1">
    <location>
        <begin position="84"/>
        <end position="103"/>
    </location>
</feature>
<dbReference type="AlphaFoldDB" id="A0A7G9GSG7"/>
<dbReference type="EMBL" id="CP060636">
    <property type="protein sequence ID" value="QNM13749.1"/>
    <property type="molecule type" value="Genomic_DNA"/>
</dbReference>
<feature type="transmembrane region" description="Helical" evidence="1">
    <location>
        <begin position="7"/>
        <end position="27"/>
    </location>
</feature>
<keyword evidence="3" id="KW-1185">Reference proteome</keyword>
<keyword evidence="1" id="KW-0812">Transmembrane</keyword>
<name>A0A7G9GSG7_9FIRM</name>
<keyword evidence="1" id="KW-1133">Transmembrane helix</keyword>
<dbReference type="Proteomes" id="UP000515856">
    <property type="component" value="Chromosome"/>
</dbReference>
<protein>
    <recommendedName>
        <fullName evidence="4">DUF2178 domain-containing protein</fullName>
    </recommendedName>
</protein>
<evidence type="ECO:0000313" key="2">
    <source>
        <dbReference type="EMBL" id="QNM13749.1"/>
    </source>
</evidence>
<dbReference type="RefSeq" id="WP_117451232.1">
    <property type="nucleotide sequence ID" value="NZ_CP060636.1"/>
</dbReference>
<keyword evidence="1" id="KW-0472">Membrane</keyword>
<reference evidence="2 3" key="1">
    <citation type="submission" date="2020-08" db="EMBL/GenBank/DDBJ databases">
        <authorList>
            <person name="Liu C."/>
            <person name="Sun Q."/>
        </authorList>
    </citation>
    <scope>NUCLEOTIDE SEQUENCE [LARGE SCALE GENOMIC DNA]</scope>
    <source>
        <strain evidence="2 3">NSJ-61</strain>
    </source>
</reference>
<evidence type="ECO:0008006" key="4">
    <source>
        <dbReference type="Google" id="ProtNLM"/>
    </source>
</evidence>
<gene>
    <name evidence="2" type="ORF">H9Q80_07355</name>
</gene>
<organism evidence="2 3">
    <name type="scientific">[Eubacterium] hominis</name>
    <dbReference type="NCBI Taxonomy" id="2764325"/>
    <lineage>
        <taxon>Bacteria</taxon>
        <taxon>Bacillati</taxon>
        <taxon>Bacillota</taxon>
        <taxon>Erysipelotrichia</taxon>
        <taxon>Erysipelotrichales</taxon>
        <taxon>Erysipelotrichaceae</taxon>
        <taxon>Amedibacillus</taxon>
    </lineage>
</organism>
<sequence length="137" mass="15986">MKIRNQKYFVTAIIMEIIAIVCLITFLCNQETRYILAFLLTFIYGIISFYNSSNRKGSIEVASRNMDERDILLVMKTDKTTLRILNYILLAGSLISIVLYSLYHSIIYITLIITFTAIMFIQLAILFFVNIYYEKHA</sequence>
<evidence type="ECO:0000313" key="3">
    <source>
        <dbReference type="Proteomes" id="UP000515856"/>
    </source>
</evidence>
<accession>A0A7G9GSG7</accession>
<evidence type="ECO:0000256" key="1">
    <source>
        <dbReference type="SAM" id="Phobius"/>
    </source>
</evidence>